<protein>
    <submittedName>
        <fullName evidence="2">Uncharacterized protein</fullName>
    </submittedName>
</protein>
<evidence type="ECO:0000256" key="1">
    <source>
        <dbReference type="SAM" id="MobiDB-lite"/>
    </source>
</evidence>
<gene>
    <name evidence="2" type="ORF">AVDCRST_MAG48-2755</name>
</gene>
<name>A0A6J4L776_9ACTN</name>
<accession>A0A6J4L776</accession>
<sequence>MLLGFSGAALLLMALTRDLLTGAGRGNGGPRGPGTADASPRPGPVRPPGVSGSSAAGARGRRRHRDCQRRLVE</sequence>
<evidence type="ECO:0000313" key="2">
    <source>
        <dbReference type="EMBL" id="CAA9323136.1"/>
    </source>
</evidence>
<feature type="region of interest" description="Disordered" evidence="1">
    <location>
        <begin position="20"/>
        <end position="73"/>
    </location>
</feature>
<feature type="compositionally biased region" description="Low complexity" evidence="1">
    <location>
        <begin position="48"/>
        <end position="58"/>
    </location>
</feature>
<feature type="compositionally biased region" description="Gly residues" evidence="1">
    <location>
        <begin position="23"/>
        <end position="32"/>
    </location>
</feature>
<organism evidence="2">
    <name type="scientific">uncultured Friedmanniella sp</name>
    <dbReference type="NCBI Taxonomy" id="335381"/>
    <lineage>
        <taxon>Bacteria</taxon>
        <taxon>Bacillati</taxon>
        <taxon>Actinomycetota</taxon>
        <taxon>Actinomycetes</taxon>
        <taxon>Propionibacteriales</taxon>
        <taxon>Nocardioidaceae</taxon>
        <taxon>Friedmanniella</taxon>
        <taxon>environmental samples</taxon>
    </lineage>
</organism>
<proteinExistence type="predicted"/>
<dbReference type="AlphaFoldDB" id="A0A6J4L776"/>
<dbReference type="EMBL" id="CADCTS010000393">
    <property type="protein sequence ID" value="CAA9323136.1"/>
    <property type="molecule type" value="Genomic_DNA"/>
</dbReference>
<reference evidence="2" key="1">
    <citation type="submission" date="2020-02" db="EMBL/GenBank/DDBJ databases">
        <authorList>
            <person name="Meier V. D."/>
        </authorList>
    </citation>
    <scope>NUCLEOTIDE SEQUENCE</scope>
    <source>
        <strain evidence="2">AVDCRST_MAG48</strain>
    </source>
</reference>